<evidence type="ECO:0000256" key="3">
    <source>
        <dbReference type="ARBA" id="ARBA00022723"/>
    </source>
</evidence>
<comment type="catalytic activity">
    <reaction evidence="8">
        <text>apo-[ACP] + CoA = holo-[ACP] + adenosine 3',5'-bisphosphate + H(+)</text>
        <dbReference type="Rhea" id="RHEA:12068"/>
        <dbReference type="Rhea" id="RHEA-COMP:9685"/>
        <dbReference type="Rhea" id="RHEA-COMP:9690"/>
        <dbReference type="ChEBI" id="CHEBI:15378"/>
        <dbReference type="ChEBI" id="CHEBI:29999"/>
        <dbReference type="ChEBI" id="CHEBI:57287"/>
        <dbReference type="ChEBI" id="CHEBI:58343"/>
        <dbReference type="ChEBI" id="CHEBI:64479"/>
        <dbReference type="EC" id="2.7.8.7"/>
    </reaction>
</comment>
<dbReference type="Gene3D" id="3.90.470.20">
    <property type="entry name" value="4'-phosphopantetheinyl transferase domain"/>
    <property type="match status" value="1"/>
</dbReference>
<keyword evidence="7 8" id="KW-0275">Fatty acid biosynthesis</keyword>
<keyword evidence="6 8" id="KW-0443">Lipid metabolism</keyword>
<dbReference type="EMBL" id="DRBW01000256">
    <property type="protein sequence ID" value="HDM90933.1"/>
    <property type="molecule type" value="Genomic_DNA"/>
</dbReference>
<keyword evidence="1 8" id="KW-0444">Lipid biosynthesis</keyword>
<dbReference type="Proteomes" id="UP000885931">
    <property type="component" value="Unassembled WGS sequence"/>
</dbReference>
<keyword evidence="5 8" id="KW-0460">Magnesium</keyword>
<dbReference type="GO" id="GO:0000287">
    <property type="term" value="F:magnesium ion binding"/>
    <property type="evidence" value="ECO:0007669"/>
    <property type="project" value="UniProtKB-UniRule"/>
</dbReference>
<name>A0A7C1BK23_UNCW3</name>
<feature type="binding site" evidence="8">
    <location>
        <position position="62"/>
    </location>
    <ligand>
        <name>Mg(2+)</name>
        <dbReference type="ChEBI" id="CHEBI:18420"/>
    </ligand>
</feature>
<evidence type="ECO:0000256" key="2">
    <source>
        <dbReference type="ARBA" id="ARBA00022679"/>
    </source>
</evidence>
<keyword evidence="2 8" id="KW-0808">Transferase</keyword>
<feature type="domain" description="4'-phosphopantetheinyl transferase" evidence="9">
    <location>
        <begin position="8"/>
        <end position="100"/>
    </location>
</feature>
<dbReference type="HAMAP" id="MF_00101">
    <property type="entry name" value="AcpS"/>
    <property type="match status" value="1"/>
</dbReference>
<keyword evidence="3 8" id="KW-0479">Metal-binding</keyword>
<dbReference type="InterPro" id="IPR037143">
    <property type="entry name" value="4-PPantetheinyl_Trfase_dom_sf"/>
</dbReference>
<evidence type="ECO:0000256" key="6">
    <source>
        <dbReference type="ARBA" id="ARBA00023098"/>
    </source>
</evidence>
<organism evidence="10">
    <name type="scientific">candidate division WOR-3 bacterium</name>
    <dbReference type="NCBI Taxonomy" id="2052148"/>
    <lineage>
        <taxon>Bacteria</taxon>
        <taxon>Bacteria division WOR-3</taxon>
    </lineage>
</organism>
<accession>A0A7C1BK23</accession>
<evidence type="ECO:0000256" key="4">
    <source>
        <dbReference type="ARBA" id="ARBA00022832"/>
    </source>
</evidence>
<dbReference type="InterPro" id="IPR004568">
    <property type="entry name" value="Ppantetheine-prot_Trfase_dom"/>
</dbReference>
<comment type="subcellular location">
    <subcellularLocation>
        <location evidence="8">Cytoplasm</location>
    </subcellularLocation>
</comment>
<dbReference type="NCBIfam" id="TIGR00556">
    <property type="entry name" value="pantethn_trn"/>
    <property type="match status" value="1"/>
</dbReference>
<gene>
    <name evidence="8 10" type="primary">acpS</name>
    <name evidence="10" type="ORF">ENG67_06985</name>
</gene>
<reference evidence="10" key="1">
    <citation type="journal article" date="2020" name="mSystems">
        <title>Genome- and Community-Level Interaction Insights into Carbon Utilization and Element Cycling Functions of Hydrothermarchaeota in Hydrothermal Sediment.</title>
        <authorList>
            <person name="Zhou Z."/>
            <person name="Liu Y."/>
            <person name="Xu W."/>
            <person name="Pan J."/>
            <person name="Luo Z.H."/>
            <person name="Li M."/>
        </authorList>
    </citation>
    <scope>NUCLEOTIDE SEQUENCE [LARGE SCALE GENOMIC DNA]</scope>
    <source>
        <strain evidence="10">HyVt-237</strain>
    </source>
</reference>
<feature type="binding site" evidence="8">
    <location>
        <position position="12"/>
    </location>
    <ligand>
        <name>Mg(2+)</name>
        <dbReference type="ChEBI" id="CHEBI:18420"/>
    </ligand>
</feature>
<dbReference type="GO" id="GO:0006633">
    <property type="term" value="P:fatty acid biosynthetic process"/>
    <property type="evidence" value="ECO:0007669"/>
    <property type="project" value="UniProtKB-UniRule"/>
</dbReference>
<dbReference type="SUPFAM" id="SSF56214">
    <property type="entry name" value="4'-phosphopantetheinyl transferase"/>
    <property type="match status" value="1"/>
</dbReference>
<evidence type="ECO:0000256" key="5">
    <source>
        <dbReference type="ARBA" id="ARBA00022842"/>
    </source>
</evidence>
<keyword evidence="4 8" id="KW-0276">Fatty acid metabolism</keyword>
<evidence type="ECO:0000256" key="7">
    <source>
        <dbReference type="ARBA" id="ARBA00023160"/>
    </source>
</evidence>
<dbReference type="Pfam" id="PF01648">
    <property type="entry name" value="ACPS"/>
    <property type="match status" value="1"/>
</dbReference>
<dbReference type="InterPro" id="IPR008278">
    <property type="entry name" value="4-PPantetheinyl_Trfase_dom"/>
</dbReference>
<evidence type="ECO:0000313" key="10">
    <source>
        <dbReference type="EMBL" id="HDM90933.1"/>
    </source>
</evidence>
<protein>
    <recommendedName>
        <fullName evidence="8">Holo-[acyl-carrier-protein] synthase</fullName>
        <shortName evidence="8">Holo-ACP synthase</shortName>
        <ecNumber evidence="8">2.7.8.7</ecNumber>
    </recommendedName>
    <alternativeName>
        <fullName evidence="8">4'-phosphopantetheinyl transferase AcpS</fullName>
    </alternativeName>
</protein>
<evidence type="ECO:0000256" key="1">
    <source>
        <dbReference type="ARBA" id="ARBA00022516"/>
    </source>
</evidence>
<dbReference type="AlphaFoldDB" id="A0A7C1BK23"/>
<keyword evidence="8" id="KW-0963">Cytoplasm</keyword>
<dbReference type="GO" id="GO:0008897">
    <property type="term" value="F:holo-[acyl-carrier-protein] synthase activity"/>
    <property type="evidence" value="ECO:0007669"/>
    <property type="project" value="UniProtKB-UniRule"/>
</dbReference>
<comment type="cofactor">
    <cofactor evidence="8">
        <name>Mg(2+)</name>
        <dbReference type="ChEBI" id="CHEBI:18420"/>
    </cofactor>
</comment>
<evidence type="ECO:0000256" key="8">
    <source>
        <dbReference type="HAMAP-Rule" id="MF_00101"/>
    </source>
</evidence>
<dbReference type="NCBIfam" id="TIGR00516">
    <property type="entry name" value="acpS"/>
    <property type="match status" value="1"/>
</dbReference>
<comment type="function">
    <text evidence="8">Transfers the 4'-phosphopantetheine moiety from coenzyme A to a Ser of acyl-carrier-protein.</text>
</comment>
<dbReference type="GO" id="GO:0005737">
    <property type="term" value="C:cytoplasm"/>
    <property type="evidence" value="ECO:0007669"/>
    <property type="project" value="UniProtKB-SubCell"/>
</dbReference>
<comment type="caution">
    <text evidence="10">The sequence shown here is derived from an EMBL/GenBank/DDBJ whole genome shotgun (WGS) entry which is preliminary data.</text>
</comment>
<sequence>MPGPGKVSVGIDVVDLDRFEDLLKRHGERAKNRFFTPYERNYCEGWKGGEFACFAGKFAAKEAFLKALGTGLAYGIRWKDIEVRNDKRGTPYLELSGKASALLGGRKVAVSISHSKSTAVAVSMIFPSH</sequence>
<dbReference type="InterPro" id="IPR002582">
    <property type="entry name" value="ACPS"/>
</dbReference>
<evidence type="ECO:0000259" key="9">
    <source>
        <dbReference type="Pfam" id="PF01648"/>
    </source>
</evidence>
<comment type="similarity">
    <text evidence="8">Belongs to the P-Pant transferase superfamily. AcpS family.</text>
</comment>
<proteinExistence type="inferred from homology"/>
<dbReference type="EC" id="2.7.8.7" evidence="8"/>